<comment type="cofactor">
    <cofactor evidence="1">
        <name>pyridoxal 5'-phosphate</name>
        <dbReference type="ChEBI" id="CHEBI:597326"/>
    </cofactor>
</comment>
<evidence type="ECO:0000256" key="3">
    <source>
        <dbReference type="ARBA" id="ARBA00008954"/>
    </source>
</evidence>
<comment type="similarity">
    <text evidence="3">Belongs to the class-III pyridoxal-phosphate-dependent aminotransferase family.</text>
</comment>
<dbReference type="PANTHER" id="PTHR45688:SF3">
    <property type="entry name" value="ALANINE--GLYOXYLATE AMINOTRANSFERASE 2, MITOCHONDRIAL"/>
    <property type="match status" value="1"/>
</dbReference>
<accession>A0ABD1N4H6</accession>
<evidence type="ECO:0000313" key="7">
    <source>
        <dbReference type="Proteomes" id="UP001603857"/>
    </source>
</evidence>
<dbReference type="Gene3D" id="3.90.1150.10">
    <property type="entry name" value="Aspartate Aminotransferase, domain 1"/>
    <property type="match status" value="1"/>
</dbReference>
<proteinExistence type="inferred from homology"/>
<gene>
    <name evidence="6" type="ORF">Fmac_004294</name>
</gene>
<dbReference type="PANTHER" id="PTHR45688">
    <property type="match status" value="1"/>
</dbReference>
<evidence type="ECO:0000256" key="4">
    <source>
        <dbReference type="ARBA" id="ARBA00022576"/>
    </source>
</evidence>
<dbReference type="EMBL" id="JBGMDY010000002">
    <property type="protein sequence ID" value="KAL2343009.1"/>
    <property type="molecule type" value="Genomic_DNA"/>
</dbReference>
<evidence type="ECO:0000313" key="6">
    <source>
        <dbReference type="EMBL" id="KAL2343009.1"/>
    </source>
</evidence>
<evidence type="ECO:0000256" key="5">
    <source>
        <dbReference type="ARBA" id="ARBA00022679"/>
    </source>
</evidence>
<evidence type="ECO:0000256" key="1">
    <source>
        <dbReference type="ARBA" id="ARBA00001933"/>
    </source>
</evidence>
<keyword evidence="4" id="KW-0032">Aminotransferase</keyword>
<sequence>MHMHMHMHSPSFLDRYQYIHKPFRVQQQNHDHHHAEISEDNHSTDKVLAKRKTFLGPSLFHYYHKPLNIVEEKMQYLFNESGRR</sequence>
<evidence type="ECO:0000256" key="2">
    <source>
        <dbReference type="ARBA" id="ARBA00004173"/>
    </source>
</evidence>
<dbReference type="AlphaFoldDB" id="A0ABD1N4H6"/>
<dbReference type="GO" id="GO:0005739">
    <property type="term" value="C:mitochondrion"/>
    <property type="evidence" value="ECO:0007669"/>
    <property type="project" value="UniProtKB-SubCell"/>
</dbReference>
<comment type="subcellular location">
    <subcellularLocation>
        <location evidence="2">Mitochondrion</location>
    </subcellularLocation>
</comment>
<name>A0ABD1N4H6_9FABA</name>
<dbReference type="Proteomes" id="UP001603857">
    <property type="component" value="Unassembled WGS sequence"/>
</dbReference>
<reference evidence="6 7" key="1">
    <citation type="submission" date="2024-08" db="EMBL/GenBank/DDBJ databases">
        <title>Insights into the chromosomal genome structure of Flemingia macrophylla.</title>
        <authorList>
            <person name="Ding Y."/>
            <person name="Zhao Y."/>
            <person name="Bi W."/>
            <person name="Wu M."/>
            <person name="Zhao G."/>
            <person name="Gong Y."/>
            <person name="Li W."/>
            <person name="Zhang P."/>
        </authorList>
    </citation>
    <scope>NUCLEOTIDE SEQUENCE [LARGE SCALE GENOMIC DNA]</scope>
    <source>
        <strain evidence="6">DYQJB</strain>
        <tissue evidence="6">Leaf</tissue>
    </source>
</reference>
<comment type="caution">
    <text evidence="6">The sequence shown here is derived from an EMBL/GenBank/DDBJ whole genome shotgun (WGS) entry which is preliminary data.</text>
</comment>
<organism evidence="6 7">
    <name type="scientific">Flemingia macrophylla</name>
    <dbReference type="NCBI Taxonomy" id="520843"/>
    <lineage>
        <taxon>Eukaryota</taxon>
        <taxon>Viridiplantae</taxon>
        <taxon>Streptophyta</taxon>
        <taxon>Embryophyta</taxon>
        <taxon>Tracheophyta</taxon>
        <taxon>Spermatophyta</taxon>
        <taxon>Magnoliopsida</taxon>
        <taxon>eudicotyledons</taxon>
        <taxon>Gunneridae</taxon>
        <taxon>Pentapetalae</taxon>
        <taxon>rosids</taxon>
        <taxon>fabids</taxon>
        <taxon>Fabales</taxon>
        <taxon>Fabaceae</taxon>
        <taxon>Papilionoideae</taxon>
        <taxon>50 kb inversion clade</taxon>
        <taxon>NPAAA clade</taxon>
        <taxon>indigoferoid/millettioid clade</taxon>
        <taxon>Phaseoleae</taxon>
        <taxon>Flemingia</taxon>
    </lineage>
</organism>
<keyword evidence="5" id="KW-0808">Transferase</keyword>
<keyword evidence="7" id="KW-1185">Reference proteome</keyword>
<protein>
    <submittedName>
        <fullName evidence="6">Uncharacterized protein</fullName>
    </submittedName>
</protein>
<dbReference type="GO" id="GO:0008483">
    <property type="term" value="F:transaminase activity"/>
    <property type="evidence" value="ECO:0007669"/>
    <property type="project" value="UniProtKB-KW"/>
</dbReference>
<dbReference type="InterPro" id="IPR015422">
    <property type="entry name" value="PyrdxlP-dep_Trfase_small"/>
</dbReference>